<proteinExistence type="predicted"/>
<name>A0A0P9KZU8_PSECA</name>
<keyword evidence="1" id="KW-0472">Membrane</keyword>
<gene>
    <name evidence="2" type="ORF">ALO81_200007</name>
</gene>
<dbReference type="Proteomes" id="UP000050564">
    <property type="component" value="Unassembled WGS sequence"/>
</dbReference>
<feature type="transmembrane region" description="Helical" evidence="1">
    <location>
        <begin position="7"/>
        <end position="28"/>
    </location>
</feature>
<keyword evidence="1" id="KW-0812">Transmembrane</keyword>
<sequence>MKGLLESFGIALCGLATSILVALAYVVVARMTGFDFFSI</sequence>
<evidence type="ECO:0000313" key="3">
    <source>
        <dbReference type="Proteomes" id="UP000050564"/>
    </source>
</evidence>
<dbReference type="PATRIC" id="fig|86840.3.peg.3839"/>
<comment type="caution">
    <text evidence="2">The sequence shown here is derived from an EMBL/GenBank/DDBJ whole genome shotgun (WGS) entry which is preliminary data.</text>
</comment>
<dbReference type="AlphaFoldDB" id="A0A0P9KZU8"/>
<evidence type="ECO:0000313" key="2">
    <source>
        <dbReference type="EMBL" id="KPW69315.1"/>
    </source>
</evidence>
<accession>A0A0P9KZU8</accession>
<reference evidence="2 3" key="1">
    <citation type="submission" date="2015-09" db="EMBL/GenBank/DDBJ databases">
        <title>Genome announcement of multiple Pseudomonas syringae strains.</title>
        <authorList>
            <person name="Thakur S."/>
            <person name="Wang P.W."/>
            <person name="Gong Y."/>
            <person name="Weir B.S."/>
            <person name="Guttman D.S."/>
        </authorList>
    </citation>
    <scope>NUCLEOTIDE SEQUENCE [LARGE SCALE GENOMIC DNA]</scope>
    <source>
        <strain evidence="2 3">ICMP2823</strain>
    </source>
</reference>
<dbReference type="EMBL" id="LJPX01000446">
    <property type="protein sequence ID" value="KPW69315.1"/>
    <property type="molecule type" value="Genomic_DNA"/>
</dbReference>
<evidence type="ECO:0000256" key="1">
    <source>
        <dbReference type="SAM" id="Phobius"/>
    </source>
</evidence>
<protein>
    <submittedName>
        <fullName evidence="2">Uncharacterized protein</fullName>
    </submittedName>
</protein>
<organism evidence="2 3">
    <name type="scientific">Pseudomonas cannabina</name>
    <dbReference type="NCBI Taxonomy" id="86840"/>
    <lineage>
        <taxon>Bacteria</taxon>
        <taxon>Pseudomonadati</taxon>
        <taxon>Pseudomonadota</taxon>
        <taxon>Gammaproteobacteria</taxon>
        <taxon>Pseudomonadales</taxon>
        <taxon>Pseudomonadaceae</taxon>
        <taxon>Pseudomonas</taxon>
    </lineage>
</organism>
<keyword evidence="1" id="KW-1133">Transmembrane helix</keyword>